<sequence>MLIRPAGVTARFIYDIAAAAHHFLTPASRRLVYRLPKPALRKPDVEVNHARAIITLLPSAATTLDAGLRSSVPGV</sequence>
<keyword evidence="1" id="KW-1185">Reference proteome</keyword>
<protein>
    <submittedName>
        <fullName evidence="2">Oxidoreductase</fullName>
    </submittedName>
</protein>
<accession>A0A1I7YFS1</accession>
<evidence type="ECO:0000313" key="1">
    <source>
        <dbReference type="Proteomes" id="UP000095287"/>
    </source>
</evidence>
<organism evidence="1 2">
    <name type="scientific">Steinernema glaseri</name>
    <dbReference type="NCBI Taxonomy" id="37863"/>
    <lineage>
        <taxon>Eukaryota</taxon>
        <taxon>Metazoa</taxon>
        <taxon>Ecdysozoa</taxon>
        <taxon>Nematoda</taxon>
        <taxon>Chromadorea</taxon>
        <taxon>Rhabditida</taxon>
        <taxon>Tylenchina</taxon>
        <taxon>Panagrolaimomorpha</taxon>
        <taxon>Strongyloidoidea</taxon>
        <taxon>Steinernematidae</taxon>
        <taxon>Steinernema</taxon>
    </lineage>
</organism>
<name>A0A1I7YFS1_9BILA</name>
<dbReference type="WBParaSite" id="L893_g15909.t1">
    <property type="protein sequence ID" value="L893_g15909.t1"/>
    <property type="gene ID" value="L893_g15909"/>
</dbReference>
<evidence type="ECO:0000313" key="2">
    <source>
        <dbReference type="WBParaSite" id="L893_g15909.t1"/>
    </source>
</evidence>
<dbReference type="AlphaFoldDB" id="A0A1I7YFS1"/>
<proteinExistence type="predicted"/>
<reference evidence="2" key="1">
    <citation type="submission" date="2016-11" db="UniProtKB">
        <authorList>
            <consortium name="WormBaseParasite"/>
        </authorList>
    </citation>
    <scope>IDENTIFICATION</scope>
</reference>
<dbReference type="Proteomes" id="UP000095287">
    <property type="component" value="Unplaced"/>
</dbReference>